<dbReference type="PANTHER" id="PTHR43280">
    <property type="entry name" value="ARAC-FAMILY TRANSCRIPTIONAL REGULATOR"/>
    <property type="match status" value="1"/>
</dbReference>
<accession>A0A4R5KFG8</accession>
<evidence type="ECO:0000256" key="1">
    <source>
        <dbReference type="ARBA" id="ARBA00023015"/>
    </source>
</evidence>
<dbReference type="Pfam" id="PF12833">
    <property type="entry name" value="HTH_18"/>
    <property type="match status" value="1"/>
</dbReference>
<evidence type="ECO:0000256" key="3">
    <source>
        <dbReference type="ARBA" id="ARBA00023163"/>
    </source>
</evidence>
<dbReference type="SMART" id="SM00342">
    <property type="entry name" value="HTH_ARAC"/>
    <property type="match status" value="1"/>
</dbReference>
<dbReference type="PANTHER" id="PTHR43280:SF2">
    <property type="entry name" value="HTH-TYPE TRANSCRIPTIONAL REGULATOR EXSA"/>
    <property type="match status" value="1"/>
</dbReference>
<evidence type="ECO:0000256" key="2">
    <source>
        <dbReference type="ARBA" id="ARBA00023125"/>
    </source>
</evidence>
<dbReference type="Proteomes" id="UP000295636">
    <property type="component" value="Unassembled WGS sequence"/>
</dbReference>
<keyword evidence="6" id="KW-1185">Reference proteome</keyword>
<dbReference type="InterPro" id="IPR003313">
    <property type="entry name" value="AraC-bd"/>
</dbReference>
<evidence type="ECO:0000259" key="4">
    <source>
        <dbReference type="PROSITE" id="PS01124"/>
    </source>
</evidence>
<dbReference type="RefSeq" id="WP_133233096.1">
    <property type="nucleotide sequence ID" value="NZ_SMRT01000014.1"/>
</dbReference>
<evidence type="ECO:0000313" key="5">
    <source>
        <dbReference type="EMBL" id="TDF94043.1"/>
    </source>
</evidence>
<keyword evidence="3" id="KW-0804">Transcription</keyword>
<evidence type="ECO:0000313" key="6">
    <source>
        <dbReference type="Proteomes" id="UP000295636"/>
    </source>
</evidence>
<dbReference type="EMBL" id="SMRT01000014">
    <property type="protein sequence ID" value="TDF94043.1"/>
    <property type="molecule type" value="Genomic_DNA"/>
</dbReference>
<organism evidence="5 6">
    <name type="scientific">Paenibacillus piri</name>
    <dbReference type="NCBI Taxonomy" id="2547395"/>
    <lineage>
        <taxon>Bacteria</taxon>
        <taxon>Bacillati</taxon>
        <taxon>Bacillota</taxon>
        <taxon>Bacilli</taxon>
        <taxon>Bacillales</taxon>
        <taxon>Paenibacillaceae</taxon>
        <taxon>Paenibacillus</taxon>
    </lineage>
</organism>
<dbReference type="Pfam" id="PF02311">
    <property type="entry name" value="AraC_binding"/>
    <property type="match status" value="1"/>
</dbReference>
<keyword evidence="1" id="KW-0805">Transcription regulation</keyword>
<proteinExistence type="predicted"/>
<name>A0A4R5KFG8_9BACL</name>
<dbReference type="InterPro" id="IPR009057">
    <property type="entry name" value="Homeodomain-like_sf"/>
</dbReference>
<dbReference type="Gene3D" id="2.60.120.10">
    <property type="entry name" value="Jelly Rolls"/>
    <property type="match status" value="1"/>
</dbReference>
<dbReference type="GO" id="GO:0043565">
    <property type="term" value="F:sequence-specific DNA binding"/>
    <property type="evidence" value="ECO:0007669"/>
    <property type="project" value="InterPro"/>
</dbReference>
<comment type="caution">
    <text evidence="5">The sequence shown here is derived from an EMBL/GenBank/DDBJ whole genome shotgun (WGS) entry which is preliminary data.</text>
</comment>
<dbReference type="SUPFAM" id="SSF51215">
    <property type="entry name" value="Regulatory protein AraC"/>
    <property type="match status" value="1"/>
</dbReference>
<dbReference type="PRINTS" id="PR00032">
    <property type="entry name" value="HTHARAC"/>
</dbReference>
<dbReference type="InterPro" id="IPR014710">
    <property type="entry name" value="RmlC-like_jellyroll"/>
</dbReference>
<dbReference type="OrthoDB" id="8737373at2"/>
<dbReference type="GO" id="GO:0003700">
    <property type="term" value="F:DNA-binding transcription factor activity"/>
    <property type="evidence" value="ECO:0007669"/>
    <property type="project" value="InterPro"/>
</dbReference>
<protein>
    <submittedName>
        <fullName evidence="5">AraC family transcriptional regulator</fullName>
    </submittedName>
</protein>
<reference evidence="5 6" key="1">
    <citation type="submission" date="2019-03" db="EMBL/GenBank/DDBJ databases">
        <title>This is whole genome sequence of Paenibacillus sp MS74 strain.</title>
        <authorList>
            <person name="Trinh H.N."/>
        </authorList>
    </citation>
    <scope>NUCLEOTIDE SEQUENCE [LARGE SCALE GENOMIC DNA]</scope>
    <source>
        <strain evidence="5 6">MS74</strain>
    </source>
</reference>
<dbReference type="PROSITE" id="PS01124">
    <property type="entry name" value="HTH_ARAC_FAMILY_2"/>
    <property type="match status" value="1"/>
</dbReference>
<dbReference type="Gene3D" id="1.10.10.60">
    <property type="entry name" value="Homeodomain-like"/>
    <property type="match status" value="2"/>
</dbReference>
<sequence>MNPIRKQFDANSAFPFSFAYKGTKSMQAELPDHIHDWYELVYVYRGKGTLFIDQTIYDMREGDLFAIPGNTIHRALPDKDDPVTSTAVFFSPMIVQHASFGDSFSYLHCFEQQKKRKSYKFELAHPKRQELEAALDRIQEEIRSSATGCRQAIVLQLQSMLLLLNRESGPAHGHGAVDSSVGPSWMKPVLLYIDDHLFDDGIEIGLSAVSCKASVTPAHFSRVFKQTIGMNLSEYIVTKRMMRAKELLNDTDHKISLIAEMCGFESLPHFHRMFKKLLGVTPAAYRKLAWTPTRLPDRT</sequence>
<dbReference type="AlphaFoldDB" id="A0A4R5KFG8"/>
<dbReference type="InterPro" id="IPR037923">
    <property type="entry name" value="HTH-like"/>
</dbReference>
<gene>
    <name evidence="5" type="ORF">E1757_24390</name>
</gene>
<dbReference type="InterPro" id="IPR020449">
    <property type="entry name" value="Tscrpt_reg_AraC-type_HTH"/>
</dbReference>
<dbReference type="InterPro" id="IPR018060">
    <property type="entry name" value="HTH_AraC"/>
</dbReference>
<keyword evidence="2" id="KW-0238">DNA-binding</keyword>
<dbReference type="SUPFAM" id="SSF46689">
    <property type="entry name" value="Homeodomain-like"/>
    <property type="match status" value="1"/>
</dbReference>
<feature type="domain" description="HTH araC/xylS-type" evidence="4">
    <location>
        <begin position="187"/>
        <end position="288"/>
    </location>
</feature>